<evidence type="ECO:0000313" key="7">
    <source>
        <dbReference type="Proteomes" id="UP000813385"/>
    </source>
</evidence>
<keyword evidence="3" id="KW-0732">Signal</keyword>
<comment type="similarity">
    <text evidence="1">Belongs to the peptidase S33 family.</text>
</comment>
<dbReference type="OrthoDB" id="425534at2759"/>
<feature type="domain" description="Peptidase S33 tripeptidyl aminopeptidase-like C-terminal" evidence="5">
    <location>
        <begin position="403"/>
        <end position="507"/>
    </location>
</feature>
<feature type="domain" description="AB hydrolase-1" evidence="4">
    <location>
        <begin position="80"/>
        <end position="266"/>
    </location>
</feature>
<dbReference type="GO" id="GO:0016787">
    <property type="term" value="F:hydrolase activity"/>
    <property type="evidence" value="ECO:0007669"/>
    <property type="project" value="UniProtKB-KW"/>
</dbReference>
<accession>A0A8K0X7B9</accession>
<evidence type="ECO:0000256" key="1">
    <source>
        <dbReference type="ARBA" id="ARBA00010088"/>
    </source>
</evidence>
<protein>
    <submittedName>
        <fullName evidence="6">TAP-like protein-domain-containing protein</fullName>
    </submittedName>
</protein>
<dbReference type="InterPro" id="IPR029058">
    <property type="entry name" value="AB_hydrolase_fold"/>
</dbReference>
<proteinExistence type="inferred from homology"/>
<keyword evidence="7" id="KW-1185">Reference proteome</keyword>
<evidence type="ECO:0000256" key="3">
    <source>
        <dbReference type="SAM" id="SignalP"/>
    </source>
</evidence>
<dbReference type="InterPro" id="IPR000073">
    <property type="entry name" value="AB_hydrolase_1"/>
</dbReference>
<dbReference type="InterPro" id="IPR051601">
    <property type="entry name" value="Serine_prot/Carboxylest_S33"/>
</dbReference>
<name>A0A8K0X7B9_9PEZI</name>
<dbReference type="Proteomes" id="UP000813385">
    <property type="component" value="Unassembled WGS sequence"/>
</dbReference>
<reference evidence="6" key="1">
    <citation type="journal article" date="2021" name="Nat. Commun.">
        <title>Genetic determinants of endophytism in the Arabidopsis root mycobiome.</title>
        <authorList>
            <person name="Mesny F."/>
            <person name="Miyauchi S."/>
            <person name="Thiergart T."/>
            <person name="Pickel B."/>
            <person name="Atanasova L."/>
            <person name="Karlsson M."/>
            <person name="Huettel B."/>
            <person name="Barry K.W."/>
            <person name="Haridas S."/>
            <person name="Chen C."/>
            <person name="Bauer D."/>
            <person name="Andreopoulos W."/>
            <person name="Pangilinan J."/>
            <person name="LaButti K."/>
            <person name="Riley R."/>
            <person name="Lipzen A."/>
            <person name="Clum A."/>
            <person name="Drula E."/>
            <person name="Henrissat B."/>
            <person name="Kohler A."/>
            <person name="Grigoriev I.V."/>
            <person name="Martin F.M."/>
            <person name="Hacquard S."/>
        </authorList>
    </citation>
    <scope>NUCLEOTIDE SEQUENCE</scope>
    <source>
        <strain evidence="6">MPI-CAGE-AT-0016</strain>
    </source>
</reference>
<dbReference type="EMBL" id="JAGPXD010000002">
    <property type="protein sequence ID" value="KAH7367786.1"/>
    <property type="molecule type" value="Genomic_DNA"/>
</dbReference>
<evidence type="ECO:0000256" key="2">
    <source>
        <dbReference type="ARBA" id="ARBA00022801"/>
    </source>
</evidence>
<comment type="caution">
    <text evidence="6">The sequence shown here is derived from an EMBL/GenBank/DDBJ whole genome shotgun (WGS) entry which is preliminary data.</text>
</comment>
<dbReference type="Pfam" id="PF00561">
    <property type="entry name" value="Abhydrolase_1"/>
    <property type="match status" value="1"/>
</dbReference>
<dbReference type="Pfam" id="PF08386">
    <property type="entry name" value="Abhydrolase_4"/>
    <property type="match status" value="1"/>
</dbReference>
<evidence type="ECO:0000313" key="6">
    <source>
        <dbReference type="EMBL" id="KAH7367786.1"/>
    </source>
</evidence>
<organism evidence="6 7">
    <name type="scientific">Plectosphaerella cucumerina</name>
    <dbReference type="NCBI Taxonomy" id="40658"/>
    <lineage>
        <taxon>Eukaryota</taxon>
        <taxon>Fungi</taxon>
        <taxon>Dikarya</taxon>
        <taxon>Ascomycota</taxon>
        <taxon>Pezizomycotina</taxon>
        <taxon>Sordariomycetes</taxon>
        <taxon>Hypocreomycetidae</taxon>
        <taxon>Glomerellales</taxon>
        <taxon>Plectosphaerellaceae</taxon>
        <taxon>Plectosphaerella</taxon>
    </lineage>
</organism>
<feature type="chain" id="PRO_5035478821" evidence="3">
    <location>
        <begin position="19"/>
        <end position="538"/>
    </location>
</feature>
<dbReference type="Gene3D" id="3.40.50.1820">
    <property type="entry name" value="alpha/beta hydrolase"/>
    <property type="match status" value="1"/>
</dbReference>
<keyword evidence="2" id="KW-0378">Hydrolase</keyword>
<dbReference type="PANTHER" id="PTHR43248:SF25">
    <property type="entry name" value="AB HYDROLASE-1 DOMAIN-CONTAINING PROTEIN-RELATED"/>
    <property type="match status" value="1"/>
</dbReference>
<dbReference type="InterPro" id="IPR013595">
    <property type="entry name" value="Pept_S33_TAP-like_C"/>
</dbReference>
<dbReference type="SUPFAM" id="SSF53474">
    <property type="entry name" value="alpha/beta-Hydrolases"/>
    <property type="match status" value="1"/>
</dbReference>
<feature type="signal peptide" evidence="3">
    <location>
        <begin position="1"/>
        <end position="18"/>
    </location>
</feature>
<dbReference type="AlphaFoldDB" id="A0A8K0X7B9"/>
<gene>
    <name evidence="6" type="ORF">B0T11DRAFT_295542</name>
</gene>
<evidence type="ECO:0000259" key="5">
    <source>
        <dbReference type="Pfam" id="PF08386"/>
    </source>
</evidence>
<evidence type="ECO:0000259" key="4">
    <source>
        <dbReference type="Pfam" id="PF00561"/>
    </source>
</evidence>
<dbReference type="PANTHER" id="PTHR43248">
    <property type="entry name" value="2-SUCCINYL-6-HYDROXY-2,4-CYCLOHEXADIENE-1-CARBOXYLATE SYNTHASE"/>
    <property type="match status" value="1"/>
</dbReference>
<sequence length="538" mass="58903">MSLLAFIFSAALIGVSEASDAPSTVEWGACDEALSSIGVLPVECGNITVPLDYADAASNQTLDIPLLRVPALKQPSKGSIIFHYGGPGPGGREAMAGFGEFMQVMTGQGFDLVSWDQRGTVDVMPYSCYNTSTDRLLAPSNRANLGIKPEDRVEIGRNWALGALEADGCYQYAKDRGTEYLGTVYTVRDVMQMVDALGGDQKLRFWGISYGTVVGATAAAMFPDKVESIVLDGVQNLHEYYYGNWVEIAADTDKVFSAFLRTCFERPQLCDLAKHNPNATFTSIEGNIYDVIDAYKFRPLAFNHEALKGQLLDQNFIKSLIRPRLYHPINYPLLGNLLHLLLIEDIDGFTEAFVESMGSIGEVFTGGLGNEASSAIPCSDHAFRTDNLDEALPAIDRLVQTSRLFGDMMSWNIHVCAQWKLPTKERFERGFHEPVDTAKPLLIIGNEYDVVTPFISAQNASASFPGSALVKFDAHGHGTAQQPSLCTARMTRAYFEDGELPPDGTVCEPAVPNPWDPQSWLSLYPELGYERKNGTGAV</sequence>